<proteinExistence type="predicted"/>
<dbReference type="InterPro" id="IPR018966">
    <property type="entry name" value="VTC_domain"/>
</dbReference>
<feature type="domain" description="VTC" evidence="1">
    <location>
        <begin position="4"/>
        <end position="222"/>
    </location>
</feature>
<dbReference type="Pfam" id="PF09359">
    <property type="entry name" value="VTC"/>
    <property type="match status" value="1"/>
</dbReference>
<evidence type="ECO:0000313" key="2">
    <source>
        <dbReference type="EMBL" id="OLN23559.1"/>
    </source>
</evidence>
<comment type="caution">
    <text evidence="2">The sequence shown here is derived from an EMBL/GenBank/DDBJ whole genome shotgun (WGS) entry which is preliminary data.</text>
</comment>
<dbReference type="AlphaFoldDB" id="A0A1Q8Q886"/>
<dbReference type="GO" id="GO:0006799">
    <property type="term" value="P:polyphosphate biosynthetic process"/>
    <property type="evidence" value="ECO:0007669"/>
    <property type="project" value="UniProtKB-ARBA"/>
</dbReference>
<gene>
    <name evidence="2" type="ORF">BTO30_03805</name>
</gene>
<dbReference type="RefSeq" id="WP_075397393.1">
    <property type="nucleotide sequence ID" value="NZ_MSDU01000007.1"/>
</dbReference>
<sequence>MKKFRHELKYYITEHDYLTLRQKLALVLQQDRHSIDQRGYLIRSLYFDNVYDNDLFQKNNGIFRRKKFRIRIYNHSDHIIKLEKKSRQGEHILKTSVSITREEYMKLLDWDYEFLKKKEDPLYHEFYQYLNREYMRPRVIVDYIREAYIGHISNVRITFDKELSFVTNSIDLFDFSNISEEVLTHPLMIMEVKFDEFLPDYIRQLIQIDAHNRSAISKYILCRMASIQYHGM</sequence>
<dbReference type="Proteomes" id="UP000185568">
    <property type="component" value="Unassembled WGS sequence"/>
</dbReference>
<dbReference type="Gene3D" id="3.20.100.30">
    <property type="entry name" value="VTC, catalytic tunnel domain"/>
    <property type="match status" value="1"/>
</dbReference>
<dbReference type="CDD" id="cd07750">
    <property type="entry name" value="PolyPPase_VTC_like"/>
    <property type="match status" value="1"/>
</dbReference>
<dbReference type="EMBL" id="MSDU01000007">
    <property type="protein sequence ID" value="OLN23559.1"/>
    <property type="molecule type" value="Genomic_DNA"/>
</dbReference>
<reference evidence="2 3" key="1">
    <citation type="submission" date="2016-12" db="EMBL/GenBank/DDBJ databases">
        <title>Domibacillus antri genome sequencing.</title>
        <authorList>
            <person name="Verma A."/>
            <person name="Krishnamurthi S."/>
        </authorList>
    </citation>
    <scope>NUCLEOTIDE SEQUENCE [LARGE SCALE GENOMIC DNA]</scope>
    <source>
        <strain evidence="2 3">XD80</strain>
    </source>
</reference>
<accession>A0A1Q8Q886</accession>
<organism evidence="2 3">
    <name type="scientific">Domibacillus antri</name>
    <dbReference type="NCBI Taxonomy" id="1714264"/>
    <lineage>
        <taxon>Bacteria</taxon>
        <taxon>Bacillati</taxon>
        <taxon>Bacillota</taxon>
        <taxon>Bacilli</taxon>
        <taxon>Bacillales</taxon>
        <taxon>Bacillaceae</taxon>
        <taxon>Domibacillus</taxon>
    </lineage>
</organism>
<keyword evidence="3" id="KW-1185">Reference proteome</keyword>
<evidence type="ECO:0000313" key="3">
    <source>
        <dbReference type="Proteomes" id="UP000185568"/>
    </source>
</evidence>
<evidence type="ECO:0000259" key="1">
    <source>
        <dbReference type="Pfam" id="PF09359"/>
    </source>
</evidence>
<name>A0A1Q8Q886_9BACI</name>
<protein>
    <recommendedName>
        <fullName evidence="1">VTC domain-containing protein</fullName>
    </recommendedName>
</protein>
<dbReference type="STRING" id="1714264.BTO30_03805"/>
<dbReference type="OrthoDB" id="9784042at2"/>
<dbReference type="InterPro" id="IPR042267">
    <property type="entry name" value="VTC_sf"/>
</dbReference>